<evidence type="ECO:0000256" key="1">
    <source>
        <dbReference type="ARBA" id="ARBA00022630"/>
    </source>
</evidence>
<dbReference type="SUPFAM" id="SSF51412">
    <property type="entry name" value="Inosine monophosphate dehydrogenase (IMPDH)"/>
    <property type="match status" value="1"/>
</dbReference>
<dbReference type="GO" id="GO:0018580">
    <property type="term" value="F:nitronate monooxygenase activity"/>
    <property type="evidence" value="ECO:0007669"/>
    <property type="project" value="InterPro"/>
</dbReference>
<keyword evidence="5" id="KW-1185">Reference proteome</keyword>
<dbReference type="RefSeq" id="WP_124152164.1">
    <property type="nucleotide sequence ID" value="NZ_RQIS01000011.1"/>
</dbReference>
<dbReference type="InterPro" id="IPR004136">
    <property type="entry name" value="NMO"/>
</dbReference>
<dbReference type="OrthoDB" id="9778912at2"/>
<evidence type="ECO:0000313" key="4">
    <source>
        <dbReference type="EMBL" id="RQH05030.1"/>
    </source>
</evidence>
<dbReference type="Proteomes" id="UP000272778">
    <property type="component" value="Unassembled WGS sequence"/>
</dbReference>
<keyword evidence="3" id="KW-0560">Oxidoreductase</keyword>
<keyword evidence="2" id="KW-0288">FMN</keyword>
<evidence type="ECO:0000313" key="5">
    <source>
        <dbReference type="Proteomes" id="UP000272778"/>
    </source>
</evidence>
<dbReference type="PANTHER" id="PTHR32332:SF38">
    <property type="entry name" value="MONOOXYGENASE RV1533-RELATED"/>
    <property type="match status" value="1"/>
</dbReference>
<keyword evidence="1" id="KW-0285">Flavoprotein</keyword>
<dbReference type="InterPro" id="IPR013785">
    <property type="entry name" value="Aldolase_TIM"/>
</dbReference>
<proteinExistence type="predicted"/>
<name>A0A3N6PSQ1_9BURK</name>
<protein>
    <submittedName>
        <fullName evidence="4">Nitronate monooxygenase</fullName>
    </submittedName>
</protein>
<dbReference type="Gene3D" id="3.20.20.70">
    <property type="entry name" value="Aldolase class I"/>
    <property type="match status" value="1"/>
</dbReference>
<dbReference type="CDD" id="cd04730">
    <property type="entry name" value="NPD_like"/>
    <property type="match status" value="1"/>
</dbReference>
<dbReference type="Pfam" id="PF03060">
    <property type="entry name" value="NMO"/>
    <property type="match status" value="1"/>
</dbReference>
<dbReference type="EMBL" id="RQIS01000011">
    <property type="protein sequence ID" value="RQH05030.1"/>
    <property type="molecule type" value="Genomic_DNA"/>
</dbReference>
<accession>A0A3N6PSQ1</accession>
<dbReference type="AlphaFoldDB" id="A0A3N6PSQ1"/>
<sequence>MKTKVCEMLQIELPIFAFSHCRDVVAEVTRAGGMGVLGISGYSPEQLEQELHWIDEHTDGKPYGVDILIPNKYEASAKRSNGRPTLPEENQRFLRKLCDDAGIPPLPAGEGDRMFDEFLERLHMTPEAAEELFEVVLRHPNVKLLVNALGTPPKHKVDELHAKGIKVGSLVGRLDHVAAQIEAGVDVLVAQGCEAGGHTGTITSMVLWPQVVDAAGDIPVLAAGGIGRGRQMAAALALGADGIWCGSIWLGTDKSDLTPEMKQRLFNAKSEEAVQSRALTGKPCRMLKSKLSDAFEQPGAPKPLQMPLQTISTFEARTRIERARASDYMSYPVGQIVGDMNGETTVKEIVYGLLNEFLDATERLHQLVHAEDHA</sequence>
<evidence type="ECO:0000256" key="3">
    <source>
        <dbReference type="ARBA" id="ARBA00023002"/>
    </source>
</evidence>
<organism evidence="4 5">
    <name type="scientific">Paraburkholderia dinghuensis</name>
    <dbReference type="NCBI Taxonomy" id="2305225"/>
    <lineage>
        <taxon>Bacteria</taxon>
        <taxon>Pseudomonadati</taxon>
        <taxon>Pseudomonadota</taxon>
        <taxon>Betaproteobacteria</taxon>
        <taxon>Burkholderiales</taxon>
        <taxon>Burkholderiaceae</taxon>
        <taxon>Paraburkholderia</taxon>
    </lineage>
</organism>
<gene>
    <name evidence="4" type="ORF">D1Y85_16640</name>
</gene>
<comment type="caution">
    <text evidence="4">The sequence shown here is derived from an EMBL/GenBank/DDBJ whole genome shotgun (WGS) entry which is preliminary data.</text>
</comment>
<evidence type="ECO:0000256" key="2">
    <source>
        <dbReference type="ARBA" id="ARBA00022643"/>
    </source>
</evidence>
<reference evidence="4 5" key="1">
    <citation type="submission" date="2018-11" db="EMBL/GenBank/DDBJ databases">
        <title>Paraburkholderia sp. DHOA04, isolated from soil.</title>
        <authorList>
            <person name="Gao Z.-H."/>
            <person name="Qiu L.-H."/>
            <person name="Fu J.-C."/>
        </authorList>
    </citation>
    <scope>NUCLEOTIDE SEQUENCE [LARGE SCALE GENOMIC DNA]</scope>
    <source>
        <strain evidence="4 5">DHOA04</strain>
    </source>
</reference>
<keyword evidence="4" id="KW-0503">Monooxygenase</keyword>
<dbReference type="PANTHER" id="PTHR32332">
    <property type="entry name" value="2-NITROPROPANE DIOXYGENASE"/>
    <property type="match status" value="1"/>
</dbReference>